<sequence>MSLTVLRPGLLTCIQDRGRIGHAAEGIGRSGPLDEVAARLANALTGNVPDAAVLEISLHGPSLRFEAAATIALTGGLVDGRLDGDPFASWRPCAVAAGSVLDLGAVRHGARAYLAIAGGIAADPVLGSRATDLHAGLGPFGGRALVAGDRLAIGPARPLRFDRRWSLDPQPWLDPASGEPIALIRGRHFDALTPDARAALWSTRWRISASSDRVGFRLDGATLALRQAIEAVSEPVAPGTLQLPPGGRPIALMAEHPTTGGYPRIGQIAAVDLPRLAQMRPGDAFSFEETDVDTAQARYLWRERRLAALIAAIDDRLQR</sequence>
<keyword evidence="1" id="KW-0547">Nucleotide-binding</keyword>
<dbReference type="SMART" id="SM00797">
    <property type="entry name" value="AHS2"/>
    <property type="match status" value="1"/>
</dbReference>
<dbReference type="Proteomes" id="UP000249046">
    <property type="component" value="Unassembled WGS sequence"/>
</dbReference>
<dbReference type="GO" id="GO:0005524">
    <property type="term" value="F:ATP binding"/>
    <property type="evidence" value="ECO:0007669"/>
    <property type="project" value="UniProtKB-KW"/>
</dbReference>
<evidence type="ECO:0000256" key="3">
    <source>
        <dbReference type="ARBA" id="ARBA00022840"/>
    </source>
</evidence>
<proteinExistence type="predicted"/>
<protein>
    <recommendedName>
        <fullName evidence="4">Carboxyltransferase domain-containing protein</fullName>
    </recommendedName>
</protein>
<organism evidence="5 6">
    <name type="scientific">Rhodanobacter denitrificans</name>
    <dbReference type="NCBI Taxonomy" id="666685"/>
    <lineage>
        <taxon>Bacteria</taxon>
        <taxon>Pseudomonadati</taxon>
        <taxon>Pseudomonadota</taxon>
        <taxon>Gammaproteobacteria</taxon>
        <taxon>Lysobacterales</taxon>
        <taxon>Rhodanobacteraceae</taxon>
        <taxon>Rhodanobacter</taxon>
    </lineage>
</organism>
<evidence type="ECO:0000259" key="4">
    <source>
        <dbReference type="SMART" id="SM00797"/>
    </source>
</evidence>
<dbReference type="AlphaFoldDB" id="A0A2W5K7R8"/>
<dbReference type="SUPFAM" id="SSF50891">
    <property type="entry name" value="Cyclophilin-like"/>
    <property type="match status" value="1"/>
</dbReference>
<reference evidence="5 6" key="1">
    <citation type="submission" date="2017-08" db="EMBL/GenBank/DDBJ databases">
        <title>Infants hospitalized years apart are colonized by the same room-sourced microbial strains.</title>
        <authorList>
            <person name="Brooks B."/>
            <person name="Olm M.R."/>
            <person name="Firek B.A."/>
            <person name="Baker R."/>
            <person name="Thomas B.C."/>
            <person name="Morowitz M.J."/>
            <person name="Banfield J.F."/>
        </authorList>
    </citation>
    <scope>NUCLEOTIDE SEQUENCE [LARGE SCALE GENOMIC DNA]</scope>
    <source>
        <strain evidence="5">S2_005_003_R2_42</strain>
    </source>
</reference>
<dbReference type="GO" id="GO:0016787">
    <property type="term" value="F:hydrolase activity"/>
    <property type="evidence" value="ECO:0007669"/>
    <property type="project" value="UniProtKB-KW"/>
</dbReference>
<dbReference type="Pfam" id="PF02626">
    <property type="entry name" value="CT_A_B"/>
    <property type="match status" value="1"/>
</dbReference>
<evidence type="ECO:0000256" key="2">
    <source>
        <dbReference type="ARBA" id="ARBA00022801"/>
    </source>
</evidence>
<dbReference type="InterPro" id="IPR029000">
    <property type="entry name" value="Cyclophilin-like_dom_sf"/>
</dbReference>
<dbReference type="Gene3D" id="2.40.100.10">
    <property type="entry name" value="Cyclophilin-like"/>
    <property type="match status" value="1"/>
</dbReference>
<dbReference type="InterPro" id="IPR003778">
    <property type="entry name" value="CT_A_B"/>
</dbReference>
<keyword evidence="2" id="KW-0378">Hydrolase</keyword>
<gene>
    <name evidence="5" type="ORF">DI564_13780</name>
</gene>
<evidence type="ECO:0000313" key="5">
    <source>
        <dbReference type="EMBL" id="PZQ12029.1"/>
    </source>
</evidence>
<dbReference type="PANTHER" id="PTHR43309">
    <property type="entry name" value="5-OXOPROLINASE SUBUNIT C"/>
    <property type="match status" value="1"/>
</dbReference>
<dbReference type="EMBL" id="QFPO01000014">
    <property type="protein sequence ID" value="PZQ12029.1"/>
    <property type="molecule type" value="Genomic_DNA"/>
</dbReference>
<dbReference type="InterPro" id="IPR052708">
    <property type="entry name" value="PxpC"/>
</dbReference>
<dbReference type="PANTHER" id="PTHR43309:SF3">
    <property type="entry name" value="5-OXOPROLINASE SUBUNIT C"/>
    <property type="match status" value="1"/>
</dbReference>
<name>A0A2W5K7R8_9GAMM</name>
<feature type="domain" description="Carboxyltransferase" evidence="4">
    <location>
        <begin position="24"/>
        <end position="305"/>
    </location>
</feature>
<evidence type="ECO:0000313" key="6">
    <source>
        <dbReference type="Proteomes" id="UP000249046"/>
    </source>
</evidence>
<accession>A0A2W5K7R8</accession>
<comment type="caution">
    <text evidence="5">The sequence shown here is derived from an EMBL/GenBank/DDBJ whole genome shotgun (WGS) entry which is preliminary data.</text>
</comment>
<keyword evidence="3" id="KW-0067">ATP-binding</keyword>
<dbReference type="NCBIfam" id="TIGR00724">
    <property type="entry name" value="urea_amlyse_rel"/>
    <property type="match status" value="1"/>
</dbReference>
<evidence type="ECO:0000256" key="1">
    <source>
        <dbReference type="ARBA" id="ARBA00022741"/>
    </source>
</evidence>